<evidence type="ECO:0000256" key="8">
    <source>
        <dbReference type="ARBA" id="ARBA00023242"/>
    </source>
</evidence>
<keyword evidence="8" id="KW-0539">Nucleus</keyword>
<dbReference type="Proteomes" id="UP000886523">
    <property type="component" value="Unassembled WGS sequence"/>
</dbReference>
<comment type="subcellular location">
    <subcellularLocation>
        <location evidence="2">Cytoplasm</location>
    </subcellularLocation>
    <subcellularLocation>
        <location evidence="1">Nucleus</location>
    </subcellularLocation>
</comment>
<gene>
    <name evidence="11" type="ORF">BS47DRAFT_1371242</name>
</gene>
<dbReference type="SUPFAM" id="SSF53335">
    <property type="entry name" value="S-adenosyl-L-methionine-dependent methyltransferases"/>
    <property type="match status" value="1"/>
</dbReference>
<keyword evidence="7" id="KW-0949">S-adenosyl-L-methionine</keyword>
<dbReference type="InterPro" id="IPR029063">
    <property type="entry name" value="SAM-dependent_MTases_sf"/>
</dbReference>
<dbReference type="InterPro" id="IPR019410">
    <property type="entry name" value="Methyltransf_16"/>
</dbReference>
<reference evidence="11" key="1">
    <citation type="journal article" date="2020" name="Nat. Commun.">
        <title>Large-scale genome sequencing of mycorrhizal fungi provides insights into the early evolution of symbiotic traits.</title>
        <authorList>
            <person name="Miyauchi S."/>
            <person name="Kiss E."/>
            <person name="Kuo A."/>
            <person name="Drula E."/>
            <person name="Kohler A."/>
            <person name="Sanchez-Garcia M."/>
            <person name="Morin E."/>
            <person name="Andreopoulos B."/>
            <person name="Barry K.W."/>
            <person name="Bonito G."/>
            <person name="Buee M."/>
            <person name="Carver A."/>
            <person name="Chen C."/>
            <person name="Cichocki N."/>
            <person name="Clum A."/>
            <person name="Culley D."/>
            <person name="Crous P.W."/>
            <person name="Fauchery L."/>
            <person name="Girlanda M."/>
            <person name="Hayes R.D."/>
            <person name="Keri Z."/>
            <person name="LaButti K."/>
            <person name="Lipzen A."/>
            <person name="Lombard V."/>
            <person name="Magnuson J."/>
            <person name="Maillard F."/>
            <person name="Murat C."/>
            <person name="Nolan M."/>
            <person name="Ohm R.A."/>
            <person name="Pangilinan J."/>
            <person name="Pereira M.F."/>
            <person name="Perotto S."/>
            <person name="Peter M."/>
            <person name="Pfister S."/>
            <person name="Riley R."/>
            <person name="Sitrit Y."/>
            <person name="Stielow J.B."/>
            <person name="Szollosi G."/>
            <person name="Zifcakova L."/>
            <person name="Stursova M."/>
            <person name="Spatafora J.W."/>
            <person name="Tedersoo L."/>
            <person name="Vaario L.M."/>
            <person name="Yamada A."/>
            <person name="Yan M."/>
            <person name="Wang P."/>
            <person name="Xu J."/>
            <person name="Bruns T."/>
            <person name="Baldrian P."/>
            <person name="Vilgalys R."/>
            <person name="Dunand C."/>
            <person name="Henrissat B."/>
            <person name="Grigoriev I.V."/>
            <person name="Hibbett D."/>
            <person name="Nagy L.G."/>
            <person name="Martin F.M."/>
        </authorList>
    </citation>
    <scope>NUCLEOTIDE SEQUENCE</scope>
    <source>
        <strain evidence="11">UP504</strain>
    </source>
</reference>
<dbReference type="Gene3D" id="3.40.50.150">
    <property type="entry name" value="Vaccinia Virus protein VP39"/>
    <property type="match status" value="1"/>
</dbReference>
<evidence type="ECO:0000256" key="10">
    <source>
        <dbReference type="SAM" id="MobiDB-lite"/>
    </source>
</evidence>
<evidence type="ECO:0000256" key="5">
    <source>
        <dbReference type="ARBA" id="ARBA00022603"/>
    </source>
</evidence>
<keyword evidence="5" id="KW-0489">Methyltransferase</keyword>
<dbReference type="OrthoDB" id="1723750at2759"/>
<dbReference type="EMBL" id="MU128929">
    <property type="protein sequence ID" value="KAF9517810.1"/>
    <property type="molecule type" value="Genomic_DNA"/>
</dbReference>
<dbReference type="EC" id="2.1.1.85" evidence="3"/>
<evidence type="ECO:0000256" key="2">
    <source>
        <dbReference type="ARBA" id="ARBA00004496"/>
    </source>
</evidence>
<keyword evidence="6" id="KW-0808">Transferase</keyword>
<evidence type="ECO:0000256" key="6">
    <source>
        <dbReference type="ARBA" id="ARBA00022679"/>
    </source>
</evidence>
<dbReference type="GO" id="GO:0018064">
    <property type="term" value="F:protein-L-histidine N-tele-methyltransferase activity"/>
    <property type="evidence" value="ECO:0007669"/>
    <property type="project" value="UniProtKB-EC"/>
</dbReference>
<dbReference type="GO" id="GO:0005737">
    <property type="term" value="C:cytoplasm"/>
    <property type="evidence" value="ECO:0007669"/>
    <property type="project" value="UniProtKB-SubCell"/>
</dbReference>
<dbReference type="AlphaFoldDB" id="A0A9P6E132"/>
<evidence type="ECO:0000256" key="1">
    <source>
        <dbReference type="ARBA" id="ARBA00004123"/>
    </source>
</evidence>
<dbReference type="PANTHER" id="PTHR14614:SF39">
    <property type="entry name" value="HISTIDINE PROTEIN METHYLTRANSFERASE 1 HOMOLOG"/>
    <property type="match status" value="1"/>
</dbReference>
<dbReference type="GO" id="GO:0032259">
    <property type="term" value="P:methylation"/>
    <property type="evidence" value="ECO:0007669"/>
    <property type="project" value="UniProtKB-KW"/>
</dbReference>
<sequence length="308" mass="34201">MFKFDFEVEDPAPSKIQTSPGASEVETGVLSSNVLDEYAELSLIELLDALPPAISYSRLIIPSEGEVPIVLPRRDLYDARFQLLSLPTGLNFVDAPSDLVPGVYEGGLKTWECSIDLAAYLASLTSRPSCHPQWIRGKHVLEVGCGTAIPTLYLLHQLFNYSNVENIYPHPETETVIHLQDYNRTAIELVRIRKISNMIVESRSDDCHPETDVEISPELIDAFCASLRSLHITLRFFTGSWKSLLETKTSVLHTMVRPYDIVLTSETIYRQASLESLIGGPSWCLVAAKVVYFGVGGGVNEFLRAING</sequence>
<proteinExistence type="inferred from homology"/>
<comment type="similarity">
    <text evidence="9">Belongs to the methyltransferase superfamily. METTL18 family.</text>
</comment>
<keyword evidence="12" id="KW-1185">Reference proteome</keyword>
<evidence type="ECO:0000313" key="12">
    <source>
        <dbReference type="Proteomes" id="UP000886523"/>
    </source>
</evidence>
<evidence type="ECO:0000256" key="7">
    <source>
        <dbReference type="ARBA" id="ARBA00022691"/>
    </source>
</evidence>
<evidence type="ECO:0000256" key="3">
    <source>
        <dbReference type="ARBA" id="ARBA00012533"/>
    </source>
</evidence>
<evidence type="ECO:0000256" key="4">
    <source>
        <dbReference type="ARBA" id="ARBA00022490"/>
    </source>
</evidence>
<evidence type="ECO:0000313" key="11">
    <source>
        <dbReference type="EMBL" id="KAF9517810.1"/>
    </source>
</evidence>
<dbReference type="GO" id="GO:0005634">
    <property type="term" value="C:nucleus"/>
    <property type="evidence" value="ECO:0007669"/>
    <property type="project" value="UniProtKB-SubCell"/>
</dbReference>
<keyword evidence="4" id="KW-0963">Cytoplasm</keyword>
<dbReference type="PANTHER" id="PTHR14614">
    <property type="entry name" value="HEPATOCELLULAR CARCINOMA-ASSOCIATED ANTIGEN"/>
    <property type="match status" value="1"/>
</dbReference>
<comment type="caution">
    <text evidence="11">The sequence shown here is derived from an EMBL/GenBank/DDBJ whole genome shotgun (WGS) entry which is preliminary data.</text>
</comment>
<accession>A0A9P6E132</accession>
<name>A0A9P6E132_9AGAM</name>
<protein>
    <recommendedName>
        <fullName evidence="3">protein-histidine N-methyltransferase</fullName>
        <ecNumber evidence="3">2.1.1.85</ecNumber>
    </recommendedName>
</protein>
<feature type="region of interest" description="Disordered" evidence="10">
    <location>
        <begin position="1"/>
        <end position="23"/>
    </location>
</feature>
<organism evidence="11 12">
    <name type="scientific">Hydnum rufescens UP504</name>
    <dbReference type="NCBI Taxonomy" id="1448309"/>
    <lineage>
        <taxon>Eukaryota</taxon>
        <taxon>Fungi</taxon>
        <taxon>Dikarya</taxon>
        <taxon>Basidiomycota</taxon>
        <taxon>Agaricomycotina</taxon>
        <taxon>Agaricomycetes</taxon>
        <taxon>Cantharellales</taxon>
        <taxon>Hydnaceae</taxon>
        <taxon>Hydnum</taxon>
    </lineage>
</organism>
<evidence type="ECO:0000256" key="9">
    <source>
        <dbReference type="ARBA" id="ARBA00038126"/>
    </source>
</evidence>